<keyword evidence="2" id="KW-1185">Reference proteome</keyword>
<comment type="caution">
    <text evidence="1">The sequence shown here is derived from an EMBL/GenBank/DDBJ whole genome shotgun (WGS) entry which is preliminary data.</text>
</comment>
<evidence type="ECO:0000313" key="2">
    <source>
        <dbReference type="Proteomes" id="UP001519460"/>
    </source>
</evidence>
<proteinExistence type="predicted"/>
<dbReference type="AlphaFoldDB" id="A0ABD0LG52"/>
<dbReference type="EMBL" id="JACVVK020000052">
    <property type="protein sequence ID" value="KAK7498208.1"/>
    <property type="molecule type" value="Genomic_DNA"/>
</dbReference>
<sequence length="166" mass="18914">NEHSLHNHTTSGEDTRASYDYGNVHVVELFNARTKAVSTQSTDRQITQWATGDTKRQLEQMVLVQLLHLWLQQEETINEQKEKKNGKRRLKKGTGSGWRATVTATPSFLNASRDVRPTTLFEIWLSLPRRLPLCLIKYECMSGGTPLGTRSNDTCNTRTSFKSILH</sequence>
<reference evidence="1 2" key="1">
    <citation type="journal article" date="2023" name="Sci. Data">
        <title>Genome assembly of the Korean intertidal mud-creeper Batillaria attramentaria.</title>
        <authorList>
            <person name="Patra A.K."/>
            <person name="Ho P.T."/>
            <person name="Jun S."/>
            <person name="Lee S.J."/>
            <person name="Kim Y."/>
            <person name="Won Y.J."/>
        </authorList>
    </citation>
    <scope>NUCLEOTIDE SEQUENCE [LARGE SCALE GENOMIC DNA]</scope>
    <source>
        <strain evidence="1">Wonlab-2016</strain>
    </source>
</reference>
<protein>
    <submittedName>
        <fullName evidence="1">Uncharacterized protein</fullName>
    </submittedName>
</protein>
<organism evidence="1 2">
    <name type="scientific">Batillaria attramentaria</name>
    <dbReference type="NCBI Taxonomy" id="370345"/>
    <lineage>
        <taxon>Eukaryota</taxon>
        <taxon>Metazoa</taxon>
        <taxon>Spiralia</taxon>
        <taxon>Lophotrochozoa</taxon>
        <taxon>Mollusca</taxon>
        <taxon>Gastropoda</taxon>
        <taxon>Caenogastropoda</taxon>
        <taxon>Sorbeoconcha</taxon>
        <taxon>Cerithioidea</taxon>
        <taxon>Batillariidae</taxon>
        <taxon>Batillaria</taxon>
    </lineage>
</organism>
<gene>
    <name evidence="1" type="ORF">BaRGS_00010468</name>
</gene>
<dbReference type="Proteomes" id="UP001519460">
    <property type="component" value="Unassembled WGS sequence"/>
</dbReference>
<feature type="non-terminal residue" evidence="1">
    <location>
        <position position="1"/>
    </location>
</feature>
<accession>A0ABD0LG52</accession>
<name>A0ABD0LG52_9CAEN</name>
<evidence type="ECO:0000313" key="1">
    <source>
        <dbReference type="EMBL" id="KAK7498208.1"/>
    </source>
</evidence>